<sequence length="230" mass="25533">MQLFTGKGSKLSRNFQAVSASTLELECLEEARFCARVQDSRDLILPDCMSREGDTICIKEGEHNNCGSLLKTDDANHLYQNELSDLEGNSVTWKCAYFTPPTCSINPADCPFEKSRTRREGVLDEPTTMISIGPIDVSDALLIDGTVEEIIHEIEGEIGEQDERIKIHPTVLWSLVSALIVIFIAIIALFFAVLRWMRQNPTDKYSINGSSVMLQNSPRGSMTSVETVSA</sequence>
<gene>
    <name evidence="2" type="ORF">OKIOD_LOCUS8831</name>
</gene>
<keyword evidence="1" id="KW-1133">Transmembrane helix</keyword>
<name>A0ABN7SN83_OIKDI</name>
<dbReference type="EMBL" id="OU015566">
    <property type="protein sequence ID" value="CAG5101931.1"/>
    <property type="molecule type" value="Genomic_DNA"/>
</dbReference>
<protein>
    <submittedName>
        <fullName evidence="2">Oidioi.mRNA.OKI2018_I69.chr1.g66.t1.cds</fullName>
    </submittedName>
</protein>
<keyword evidence="3" id="KW-1185">Reference proteome</keyword>
<evidence type="ECO:0000313" key="2">
    <source>
        <dbReference type="EMBL" id="CAG5101931.1"/>
    </source>
</evidence>
<dbReference type="Proteomes" id="UP001158576">
    <property type="component" value="Chromosome 1"/>
</dbReference>
<proteinExistence type="predicted"/>
<keyword evidence="1" id="KW-0812">Transmembrane</keyword>
<evidence type="ECO:0000313" key="3">
    <source>
        <dbReference type="Proteomes" id="UP001158576"/>
    </source>
</evidence>
<evidence type="ECO:0000256" key="1">
    <source>
        <dbReference type="SAM" id="Phobius"/>
    </source>
</evidence>
<feature type="transmembrane region" description="Helical" evidence="1">
    <location>
        <begin position="171"/>
        <end position="194"/>
    </location>
</feature>
<keyword evidence="1" id="KW-0472">Membrane</keyword>
<accession>A0ABN7SN83</accession>
<reference evidence="2 3" key="1">
    <citation type="submission" date="2021-04" db="EMBL/GenBank/DDBJ databases">
        <authorList>
            <person name="Bliznina A."/>
        </authorList>
    </citation>
    <scope>NUCLEOTIDE SEQUENCE [LARGE SCALE GENOMIC DNA]</scope>
</reference>
<organism evidence="2 3">
    <name type="scientific">Oikopleura dioica</name>
    <name type="common">Tunicate</name>
    <dbReference type="NCBI Taxonomy" id="34765"/>
    <lineage>
        <taxon>Eukaryota</taxon>
        <taxon>Metazoa</taxon>
        <taxon>Chordata</taxon>
        <taxon>Tunicata</taxon>
        <taxon>Appendicularia</taxon>
        <taxon>Copelata</taxon>
        <taxon>Oikopleuridae</taxon>
        <taxon>Oikopleura</taxon>
    </lineage>
</organism>